<dbReference type="EMBL" id="LWDF02001027">
    <property type="protein sequence ID" value="KAE8240644.1"/>
    <property type="molecule type" value="Genomic_DNA"/>
</dbReference>
<evidence type="ECO:0000313" key="2">
    <source>
        <dbReference type="EMBL" id="KAE8240644.1"/>
    </source>
</evidence>
<evidence type="ECO:0000313" key="3">
    <source>
        <dbReference type="Proteomes" id="UP000077521"/>
    </source>
</evidence>
<gene>
    <name evidence="2" type="ORF">A4X13_0g7676</name>
</gene>
<dbReference type="Proteomes" id="UP000077521">
    <property type="component" value="Unassembled WGS sequence"/>
</dbReference>
<proteinExistence type="predicted"/>
<feature type="region of interest" description="Disordered" evidence="1">
    <location>
        <begin position="101"/>
        <end position="130"/>
    </location>
</feature>
<evidence type="ECO:0000256" key="1">
    <source>
        <dbReference type="SAM" id="MobiDB-lite"/>
    </source>
</evidence>
<comment type="caution">
    <text evidence="2">The sequence shown here is derived from an EMBL/GenBank/DDBJ whole genome shotgun (WGS) entry which is preliminary data.</text>
</comment>
<protein>
    <submittedName>
        <fullName evidence="2">Uncharacterized protein</fullName>
    </submittedName>
</protein>
<dbReference type="AlphaFoldDB" id="A0A177T433"/>
<reference evidence="2" key="2">
    <citation type="journal article" date="2019" name="IMA Fungus">
        <title>Genome sequencing and comparison of five Tilletia species to identify candidate genes for the detection of regulated species infecting wheat.</title>
        <authorList>
            <person name="Nguyen H.D.T."/>
            <person name="Sultana T."/>
            <person name="Kesanakurti P."/>
            <person name="Hambleton S."/>
        </authorList>
    </citation>
    <scope>NUCLEOTIDE SEQUENCE</scope>
    <source>
        <strain evidence="2">DAOMC 236416</strain>
    </source>
</reference>
<sequence length="130" mass="14316">MSSSLPFSLHFYPVTSSASWRTTLEQPQLLSRRFKANVQRFFYLFLQQSARPSASAPEYSFIVPHSNPGGRSSRLHNHLAVIDVVGGKRGQGTHRQRLALLPLPDDDNGPTGPIDSINNSGNGGDTNDRQ</sequence>
<name>A0A177T433_9BASI</name>
<reference evidence="2" key="1">
    <citation type="submission" date="2016-04" db="EMBL/GenBank/DDBJ databases">
        <authorList>
            <person name="Nguyen H.D."/>
            <person name="Samba Siva P."/>
            <person name="Cullis J."/>
            <person name="Levesque C.A."/>
            <person name="Hambleton S."/>
        </authorList>
    </citation>
    <scope>NUCLEOTIDE SEQUENCE</scope>
    <source>
        <strain evidence="2">DAOMC 236416</strain>
    </source>
</reference>
<organism evidence="2 3">
    <name type="scientific">Tilletia indica</name>
    <dbReference type="NCBI Taxonomy" id="43049"/>
    <lineage>
        <taxon>Eukaryota</taxon>
        <taxon>Fungi</taxon>
        <taxon>Dikarya</taxon>
        <taxon>Basidiomycota</taxon>
        <taxon>Ustilaginomycotina</taxon>
        <taxon>Exobasidiomycetes</taxon>
        <taxon>Tilletiales</taxon>
        <taxon>Tilletiaceae</taxon>
        <taxon>Tilletia</taxon>
    </lineage>
</organism>
<accession>A0A177T433</accession>
<keyword evidence="3" id="KW-1185">Reference proteome</keyword>